<keyword evidence="3" id="KW-1185">Reference proteome</keyword>
<evidence type="ECO:0000313" key="3">
    <source>
        <dbReference type="Proteomes" id="UP000000841"/>
    </source>
</evidence>
<protein>
    <submittedName>
        <fullName evidence="2">Uncharacterized protein</fullName>
    </submittedName>
</protein>
<accession>C7MUA2</accession>
<feature type="compositionally biased region" description="Polar residues" evidence="1">
    <location>
        <begin position="122"/>
        <end position="132"/>
    </location>
</feature>
<dbReference type="KEGG" id="svi:Svir_18580"/>
<name>C7MUA2_SACVD</name>
<gene>
    <name evidence="2" type="ordered locus">Svir_18580</name>
</gene>
<evidence type="ECO:0000313" key="2">
    <source>
        <dbReference type="EMBL" id="ACU96881.1"/>
    </source>
</evidence>
<organism evidence="2 3">
    <name type="scientific">Saccharomonospora viridis (strain ATCC 15386 / DSM 43017 / JCM 3036 / CCUG 5913 / NBRC 12207 / NCIMB 9602 / P101)</name>
    <name type="common">Thermoactinomyces viridis</name>
    <dbReference type="NCBI Taxonomy" id="471857"/>
    <lineage>
        <taxon>Bacteria</taxon>
        <taxon>Bacillati</taxon>
        <taxon>Actinomycetota</taxon>
        <taxon>Actinomycetes</taxon>
        <taxon>Pseudonocardiales</taxon>
        <taxon>Pseudonocardiaceae</taxon>
        <taxon>Saccharomonospora</taxon>
    </lineage>
</organism>
<feature type="compositionally biased region" description="Basic and acidic residues" evidence="1">
    <location>
        <begin position="68"/>
        <end position="79"/>
    </location>
</feature>
<dbReference type="RefSeq" id="WP_015786194.1">
    <property type="nucleotide sequence ID" value="NC_013159.1"/>
</dbReference>
<dbReference type="HOGENOM" id="CLU_1915610_0_0_11"/>
<proteinExistence type="predicted"/>
<dbReference type="EMBL" id="CP001683">
    <property type="protein sequence ID" value="ACU96881.1"/>
    <property type="molecule type" value="Genomic_DNA"/>
</dbReference>
<reference evidence="2 3" key="1">
    <citation type="journal article" date="2009" name="Stand. Genomic Sci.">
        <title>Complete genome sequence of Saccharomonospora viridis type strain (P101).</title>
        <authorList>
            <person name="Pati A."/>
            <person name="Sikorski J."/>
            <person name="Nolan M."/>
            <person name="Lapidus A."/>
            <person name="Copeland A."/>
            <person name="Glavina Del Rio T."/>
            <person name="Lucas S."/>
            <person name="Chen F."/>
            <person name="Tice H."/>
            <person name="Pitluck S."/>
            <person name="Cheng J.F."/>
            <person name="Chertkov O."/>
            <person name="Brettin T."/>
            <person name="Han C."/>
            <person name="Detter J.C."/>
            <person name="Kuske C."/>
            <person name="Bruce D."/>
            <person name="Goodwin L."/>
            <person name="Chain P."/>
            <person name="D'haeseleer P."/>
            <person name="Chen A."/>
            <person name="Palaniappan K."/>
            <person name="Ivanova N."/>
            <person name="Mavromatis K."/>
            <person name="Mikhailova N."/>
            <person name="Rohde M."/>
            <person name="Tindall B.J."/>
            <person name="Goker M."/>
            <person name="Bristow J."/>
            <person name="Eisen J.A."/>
            <person name="Markowitz V."/>
            <person name="Hugenholtz P."/>
            <person name="Kyrpides N.C."/>
            <person name="Klenk H.P."/>
        </authorList>
    </citation>
    <scope>NUCLEOTIDE SEQUENCE [LARGE SCALE GENOMIC DNA]</scope>
    <source>
        <strain evidence="3">ATCC 15386 / DSM 43017 / JCM 3036 / NBRC 12207 / P101</strain>
    </source>
</reference>
<sequence>MTVLRDKVSDPEFRPLVDDILAGRKSLGTFTSPAFYRALNPLVGEAVQHHRSLPEEERRELAGAGEQQFERSRREEKKRVAARTGRGRRGLQRPELVALDPGRSSTASCSTGPGSRHRCRVSSLTVGSFASP</sequence>
<feature type="compositionally biased region" description="Polar residues" evidence="1">
    <location>
        <begin position="103"/>
        <end position="113"/>
    </location>
</feature>
<feature type="region of interest" description="Disordered" evidence="1">
    <location>
        <begin position="50"/>
        <end position="132"/>
    </location>
</feature>
<feature type="compositionally biased region" description="Basic and acidic residues" evidence="1">
    <location>
        <begin position="52"/>
        <end position="61"/>
    </location>
</feature>
<dbReference type="AlphaFoldDB" id="C7MUA2"/>
<dbReference type="Proteomes" id="UP000000841">
    <property type="component" value="Chromosome"/>
</dbReference>
<evidence type="ECO:0000256" key="1">
    <source>
        <dbReference type="SAM" id="MobiDB-lite"/>
    </source>
</evidence>